<protein>
    <submittedName>
        <fullName evidence="1">DUF4317 domain-containing protein</fullName>
    </submittedName>
</protein>
<dbReference type="EMBL" id="DXCX01000062">
    <property type="protein sequence ID" value="HIY73525.1"/>
    <property type="molecule type" value="Genomic_DNA"/>
</dbReference>
<comment type="caution">
    <text evidence="1">The sequence shown here is derived from an EMBL/GenBank/DDBJ whole genome shotgun (WGS) entry which is preliminary data.</text>
</comment>
<evidence type="ECO:0000313" key="1">
    <source>
        <dbReference type="EMBL" id="HIY73525.1"/>
    </source>
</evidence>
<dbReference type="Proteomes" id="UP000886824">
    <property type="component" value="Unassembled WGS sequence"/>
</dbReference>
<dbReference type="Pfam" id="PF14199">
    <property type="entry name" value="DUF4317"/>
    <property type="match status" value="1"/>
</dbReference>
<evidence type="ECO:0000313" key="2">
    <source>
        <dbReference type="Proteomes" id="UP000886824"/>
    </source>
</evidence>
<sequence length="379" mass="41804">MNQKELNELRRRFRPDRSAISQVYGCYVNGSGEIISYIDSSLGAMPQEESEKYLSLLKKTLTGTLGKHLIDIVFDTRQVADSEEHRLLMGLRDSGLGDSALRQAFYEKAIHALDLEGSNYLILMGHDVYDVPYRGKDGEVQTDGGDQVFSYFVCCVCPVKDGKPELGYFPGENEFHSCTPGQIVSQPELGFLFPAFDDRAANIYNALFYARKPEQLHQEFIDAVFRTEPPMSAAEQKEAFEGALTEALGEKCSLELVQAVHQELRARIEAHKESHDPEPLALTAGELGGILTDCGADEGEAQTFLDKCGERFGAGAVLSPANLIDSRRFEVKTEEVVLNIDPERSALIETRVIDGRKYILIPADGEVSVNGISVDVTGA</sequence>
<gene>
    <name evidence="1" type="ORF">H9826_06075</name>
</gene>
<reference evidence="1" key="2">
    <citation type="submission" date="2021-04" db="EMBL/GenBank/DDBJ databases">
        <authorList>
            <person name="Gilroy R."/>
        </authorList>
    </citation>
    <scope>NUCLEOTIDE SEQUENCE</scope>
    <source>
        <strain evidence="1">CHK33-7979</strain>
    </source>
</reference>
<dbReference type="InterPro" id="IPR025466">
    <property type="entry name" value="DUF4317"/>
</dbReference>
<proteinExistence type="predicted"/>
<organism evidence="1 2">
    <name type="scientific">Candidatus Intestinimonas merdavium</name>
    <dbReference type="NCBI Taxonomy" id="2838622"/>
    <lineage>
        <taxon>Bacteria</taxon>
        <taxon>Bacillati</taxon>
        <taxon>Bacillota</taxon>
        <taxon>Clostridia</taxon>
        <taxon>Eubacteriales</taxon>
        <taxon>Intestinimonas</taxon>
    </lineage>
</organism>
<reference evidence="1" key="1">
    <citation type="journal article" date="2021" name="PeerJ">
        <title>Extensive microbial diversity within the chicken gut microbiome revealed by metagenomics and culture.</title>
        <authorList>
            <person name="Gilroy R."/>
            <person name="Ravi A."/>
            <person name="Getino M."/>
            <person name="Pursley I."/>
            <person name="Horton D.L."/>
            <person name="Alikhan N.F."/>
            <person name="Baker D."/>
            <person name="Gharbi K."/>
            <person name="Hall N."/>
            <person name="Watson M."/>
            <person name="Adriaenssens E.M."/>
            <person name="Foster-Nyarko E."/>
            <person name="Jarju S."/>
            <person name="Secka A."/>
            <person name="Antonio M."/>
            <person name="Oren A."/>
            <person name="Chaudhuri R.R."/>
            <person name="La Ragione R."/>
            <person name="Hildebrand F."/>
            <person name="Pallen M.J."/>
        </authorList>
    </citation>
    <scope>NUCLEOTIDE SEQUENCE</scope>
    <source>
        <strain evidence="1">CHK33-7979</strain>
    </source>
</reference>
<accession>A0A9D1Z5C6</accession>
<name>A0A9D1Z5C6_9FIRM</name>
<dbReference type="AlphaFoldDB" id="A0A9D1Z5C6"/>